<dbReference type="PIRSF" id="PIRSF015614">
    <property type="entry name" value="TRAF"/>
    <property type="match status" value="1"/>
</dbReference>
<dbReference type="InterPro" id="IPR013083">
    <property type="entry name" value="Znf_RING/FYVE/PHD"/>
</dbReference>
<feature type="domain" description="TRAF-type" evidence="11">
    <location>
        <begin position="171"/>
        <end position="249"/>
    </location>
</feature>
<comment type="subcellular location">
    <subcellularLocation>
        <location evidence="1">Cytoplasm</location>
    </subcellularLocation>
</comment>
<dbReference type="Proteomes" id="UP001159427">
    <property type="component" value="Unassembled WGS sequence"/>
</dbReference>
<dbReference type="InterPro" id="IPR018957">
    <property type="entry name" value="Znf_C3HC4_RING-type"/>
</dbReference>
<evidence type="ECO:0000256" key="3">
    <source>
        <dbReference type="ARBA" id="ARBA00022723"/>
    </source>
</evidence>
<dbReference type="EMBL" id="CALNXI010000708">
    <property type="protein sequence ID" value="CAH3037555.1"/>
    <property type="molecule type" value="Genomic_DNA"/>
</dbReference>
<name>A0ABN8N0V7_9CNID</name>
<keyword evidence="8" id="KW-0175">Coiled coil</keyword>
<dbReference type="PANTHER" id="PTHR10131">
    <property type="entry name" value="TNF RECEPTOR ASSOCIATED FACTOR"/>
    <property type="match status" value="1"/>
</dbReference>
<dbReference type="InterPro" id="IPR017907">
    <property type="entry name" value="Znf_RING_CS"/>
</dbReference>
<comment type="caution">
    <text evidence="12">The sequence shown here is derived from an EMBL/GenBank/DDBJ whole genome shotgun (WGS) entry which is preliminary data.</text>
</comment>
<evidence type="ECO:0000256" key="6">
    <source>
        <dbReference type="ARBA" id="ARBA00022833"/>
    </source>
</evidence>
<accession>A0ABN8N0V7</accession>
<dbReference type="PANTHER" id="PTHR10131:SF94">
    <property type="entry name" value="TNF RECEPTOR-ASSOCIATED FACTOR 4"/>
    <property type="match status" value="1"/>
</dbReference>
<evidence type="ECO:0000256" key="8">
    <source>
        <dbReference type="SAM" id="Coils"/>
    </source>
</evidence>
<keyword evidence="5 7" id="KW-0863">Zinc-finger</keyword>
<dbReference type="Pfam" id="PF21355">
    <property type="entry name" value="TRAF-mep_MATH"/>
    <property type="match status" value="1"/>
</dbReference>
<feature type="zinc finger region" description="TRAF-type" evidence="7">
    <location>
        <begin position="171"/>
        <end position="249"/>
    </location>
</feature>
<dbReference type="InterPro" id="IPR008974">
    <property type="entry name" value="TRAF-like"/>
</dbReference>
<feature type="domain" description="RING-type" evidence="9">
    <location>
        <begin position="31"/>
        <end position="82"/>
    </location>
</feature>
<evidence type="ECO:0008006" key="14">
    <source>
        <dbReference type="Google" id="ProtNLM"/>
    </source>
</evidence>
<dbReference type="SUPFAM" id="SSF57850">
    <property type="entry name" value="RING/U-box"/>
    <property type="match status" value="1"/>
</dbReference>
<keyword evidence="4" id="KW-0677">Repeat</keyword>
<evidence type="ECO:0000259" key="9">
    <source>
        <dbReference type="PROSITE" id="PS50089"/>
    </source>
</evidence>
<feature type="non-terminal residue" evidence="12">
    <location>
        <position position="496"/>
    </location>
</feature>
<reference evidence="12 13" key="1">
    <citation type="submission" date="2022-05" db="EMBL/GenBank/DDBJ databases">
        <authorList>
            <consortium name="Genoscope - CEA"/>
            <person name="William W."/>
        </authorList>
    </citation>
    <scope>NUCLEOTIDE SEQUENCE [LARGE SCALE GENOMIC DNA]</scope>
</reference>
<feature type="coiled-coil region" evidence="8">
    <location>
        <begin position="273"/>
        <end position="300"/>
    </location>
</feature>
<dbReference type="InterPro" id="IPR002083">
    <property type="entry name" value="MATH/TRAF_dom"/>
</dbReference>
<dbReference type="Pfam" id="PF02176">
    <property type="entry name" value="zf-TRAF"/>
    <property type="match status" value="1"/>
</dbReference>
<dbReference type="Pfam" id="PF00097">
    <property type="entry name" value="zf-C3HC4"/>
    <property type="match status" value="1"/>
</dbReference>
<evidence type="ECO:0000256" key="4">
    <source>
        <dbReference type="ARBA" id="ARBA00022737"/>
    </source>
</evidence>
<dbReference type="PROSITE" id="PS00518">
    <property type="entry name" value="ZF_RING_1"/>
    <property type="match status" value="1"/>
</dbReference>
<evidence type="ECO:0000256" key="1">
    <source>
        <dbReference type="ARBA" id="ARBA00004496"/>
    </source>
</evidence>
<dbReference type="InterPro" id="IPR001293">
    <property type="entry name" value="Znf_TRAF"/>
</dbReference>
<dbReference type="Gene3D" id="2.60.210.10">
    <property type="entry name" value="Apoptosis, Tumor Necrosis Factor Receptor Associated Protein 2, Chain A"/>
    <property type="match status" value="1"/>
</dbReference>
<keyword evidence="6 7" id="KW-0862">Zinc</keyword>
<organism evidence="12 13">
    <name type="scientific">Porites evermanni</name>
    <dbReference type="NCBI Taxonomy" id="104178"/>
    <lineage>
        <taxon>Eukaryota</taxon>
        <taxon>Metazoa</taxon>
        <taxon>Cnidaria</taxon>
        <taxon>Anthozoa</taxon>
        <taxon>Hexacorallia</taxon>
        <taxon>Scleractinia</taxon>
        <taxon>Fungiina</taxon>
        <taxon>Poritidae</taxon>
        <taxon>Porites</taxon>
    </lineage>
</organism>
<dbReference type="Gene3D" id="3.30.40.10">
    <property type="entry name" value="Zinc/RING finger domain, C3HC4 (zinc finger)"/>
    <property type="match status" value="3"/>
</dbReference>
<evidence type="ECO:0000256" key="2">
    <source>
        <dbReference type="ARBA" id="ARBA00022490"/>
    </source>
</evidence>
<dbReference type="SMART" id="SM00184">
    <property type="entry name" value="RING"/>
    <property type="match status" value="1"/>
</dbReference>
<sequence length="496" mass="56319">MVEELTDRDSSEMPFGYDEDFVNPIDEDLQCSICYLPLREPVLTRCGHRFCRECLDRHIARLKIFIDRQKSQQQVVNCPVDREGLTHCKDIFPDNATGRKILSLFIRCPNTGCDWTGELREKKSTVLLIERGLHTDIFPDNATGRKILSLFIRCPNTGCDWTGELREKKNHFDHCKRKLLKCPNTRMQLLHESYSAECVASCEGKWLEAAVNLLNRNEISVSIESHVENKCPLTKIPCPYALIGCEEKVCRNKVDAHLQSTARLHLALTCSTFTDTMKKLDELQKQVGELKESNAALNEKLEATNSFVTSKVEALKEWKAVNSALNSKVDSQAKVVAGLTNVSPFAWKISGFSNVLKLAKNGNTKSIFAEFYTGKQGYKLNVRVDPDGDQTNRNRYMSVYVGIMKGDYDAILPWPFREEVTFSVIDQQPDAAQRKTIVAVLKPNETQTPSGSFSSRPTVEQNPELLGIRRLISHKVLKTRRYVEHDTLFLQVEVGR</sequence>
<dbReference type="InterPro" id="IPR001841">
    <property type="entry name" value="Znf_RING"/>
</dbReference>
<dbReference type="PROSITE" id="PS50089">
    <property type="entry name" value="ZF_RING_2"/>
    <property type="match status" value="1"/>
</dbReference>
<evidence type="ECO:0000259" key="10">
    <source>
        <dbReference type="PROSITE" id="PS50144"/>
    </source>
</evidence>
<dbReference type="SUPFAM" id="SSF49599">
    <property type="entry name" value="TRAF domain-like"/>
    <property type="match status" value="3"/>
</dbReference>
<keyword evidence="13" id="KW-1185">Reference proteome</keyword>
<keyword evidence="3 7" id="KW-0479">Metal-binding</keyword>
<dbReference type="InterPro" id="IPR049342">
    <property type="entry name" value="TRAF1-6_MATH_dom"/>
</dbReference>
<protein>
    <recommendedName>
        <fullName evidence="14">TNF receptor-associated factor 4</fullName>
    </recommendedName>
</protein>
<dbReference type="PROSITE" id="PS50144">
    <property type="entry name" value="MATH"/>
    <property type="match status" value="1"/>
</dbReference>
<evidence type="ECO:0000313" key="13">
    <source>
        <dbReference type="Proteomes" id="UP001159427"/>
    </source>
</evidence>
<evidence type="ECO:0000256" key="7">
    <source>
        <dbReference type="PROSITE-ProRule" id="PRU00207"/>
    </source>
</evidence>
<evidence type="ECO:0000313" key="12">
    <source>
        <dbReference type="EMBL" id="CAH3037555.1"/>
    </source>
</evidence>
<gene>
    <name evidence="12" type="ORF">PEVE_00039775</name>
</gene>
<dbReference type="PROSITE" id="PS50145">
    <property type="entry name" value="ZF_TRAF"/>
    <property type="match status" value="1"/>
</dbReference>
<evidence type="ECO:0000256" key="5">
    <source>
        <dbReference type="ARBA" id="ARBA00022771"/>
    </source>
</evidence>
<keyword evidence="2" id="KW-0963">Cytoplasm</keyword>
<proteinExistence type="predicted"/>
<evidence type="ECO:0000259" key="11">
    <source>
        <dbReference type="PROSITE" id="PS50145"/>
    </source>
</evidence>
<dbReference type="InterPro" id="IPR012227">
    <property type="entry name" value="TNF_rcpt-assoc_TRAF_met"/>
</dbReference>
<feature type="domain" description="MATH" evidence="10">
    <location>
        <begin position="342"/>
        <end position="494"/>
    </location>
</feature>